<dbReference type="SUPFAM" id="SSF56281">
    <property type="entry name" value="Metallo-hydrolase/oxidoreductase"/>
    <property type="match status" value="1"/>
</dbReference>
<keyword evidence="1" id="KW-0479">Metal-binding</keyword>
<evidence type="ECO:0000256" key="3">
    <source>
        <dbReference type="ARBA" id="ARBA00022833"/>
    </source>
</evidence>
<evidence type="ECO:0000256" key="1">
    <source>
        <dbReference type="ARBA" id="ARBA00022723"/>
    </source>
</evidence>
<dbReference type="Gene3D" id="3.30.1050.10">
    <property type="entry name" value="SCP2 sterol-binding domain"/>
    <property type="match status" value="1"/>
</dbReference>
<dbReference type="Pfam" id="PF14864">
    <property type="entry name" value="Alkyl_sulf_C"/>
    <property type="match status" value="1"/>
</dbReference>
<dbReference type="EMBL" id="UINC01001348">
    <property type="protein sequence ID" value="SUZ78282.1"/>
    <property type="molecule type" value="Genomic_DNA"/>
</dbReference>
<dbReference type="Pfam" id="PF14863">
    <property type="entry name" value="Alkyl_sulf_dimr"/>
    <property type="match status" value="1"/>
</dbReference>
<feature type="domain" description="Metallo-beta-lactamase" evidence="5">
    <location>
        <begin position="79"/>
        <end position="291"/>
    </location>
</feature>
<dbReference type="PROSITE" id="PS51257">
    <property type="entry name" value="PROKAR_LIPOPROTEIN"/>
    <property type="match status" value="1"/>
</dbReference>
<dbReference type="Gene3D" id="1.25.40.880">
    <property type="entry name" value="Alkyl sulfatase, dimerisation domain"/>
    <property type="match status" value="1"/>
</dbReference>
<name>A0A381QG22_9ZZZZ</name>
<dbReference type="PANTHER" id="PTHR43223:SF2">
    <property type="entry name" value="METALLO-BETA-LACTAMASE DOMAIN-CONTAINING PROTEIN"/>
    <property type="match status" value="1"/>
</dbReference>
<dbReference type="GO" id="GO:0018909">
    <property type="term" value="P:dodecyl sulfate metabolic process"/>
    <property type="evidence" value="ECO:0007669"/>
    <property type="project" value="InterPro"/>
</dbReference>
<dbReference type="SMART" id="SM00849">
    <property type="entry name" value="Lactamase_B"/>
    <property type="match status" value="1"/>
</dbReference>
<dbReference type="InterPro" id="IPR036866">
    <property type="entry name" value="RibonucZ/Hydroxyglut_hydro"/>
</dbReference>
<gene>
    <name evidence="6" type="ORF">METZ01_LOCUS31136</name>
</gene>
<proteinExistence type="inferred from homology"/>
<dbReference type="GO" id="GO:0046872">
    <property type="term" value="F:metal ion binding"/>
    <property type="evidence" value="ECO:0007669"/>
    <property type="project" value="UniProtKB-KW"/>
</dbReference>
<dbReference type="AlphaFoldDB" id="A0A381QG22"/>
<dbReference type="Gene3D" id="3.60.15.30">
    <property type="entry name" value="Metallo-beta-lactamase domain"/>
    <property type="match status" value="1"/>
</dbReference>
<dbReference type="InterPro" id="IPR038536">
    <property type="entry name" value="Alkyl/aryl-sulf_dimr_sf"/>
</dbReference>
<keyword evidence="2" id="KW-0378">Hydrolase</keyword>
<organism evidence="6">
    <name type="scientific">marine metagenome</name>
    <dbReference type="NCBI Taxonomy" id="408172"/>
    <lineage>
        <taxon>unclassified sequences</taxon>
        <taxon>metagenomes</taxon>
        <taxon>ecological metagenomes</taxon>
    </lineage>
</organism>
<dbReference type="InterPro" id="IPR029229">
    <property type="entry name" value="Alkyl_sulf_C"/>
</dbReference>
<sequence length="587" mass="67141">MNNLSKNYIYYNVYLSMLKKLFIPILFFILVIGCSKEEEKIQLPAREFDKKIQIVDEFHVEEGIYQVVDNVYVAIGYALANSILIVGDGGNIIIDTTESHDTARKIFEEFQKISDQPIKAIFYTHSHPDHWRGAEAFFQEGTKVYAHETFEKGFYDSMNLLRPIITKRGMKQFGFFLPEGVQQWGHGLGLAFGWDFIQPPIMYPTNLLQGKLNTVNVAGITLEISHTPGETDDQIILYYPDKEVVISGDNYYMRFPNLYTIRGTSYRDTYKWYKSVDEMRAYDPEYLISCHGPYLSGKEEVQERLTVYRDAVQYIHDYAVRGANQGKTPDELVEEFEYPAFFKDSFDLQEKYGKVSWSIRNVYNGYLGFFDGKAINLEPLSAKQRNKRLLNVIGSKEALIQLVNEANDEGDFQWAAELCEIGISNFPNDNTIKELYGNTLITLGKKETNPIARNWYLSEAYEIMGLITPMLGYTASEGQVERLPIEIFFRAMPPRLDPKKADGKSMAVGFVMSDTEKTFGMILRNNIIEVTHTIPNNPVAIATVNTSTWKRISVGLTDAKKEISSGDLVIDGSKLKFAQFFSMFDKD</sequence>
<reference evidence="6" key="1">
    <citation type="submission" date="2018-05" db="EMBL/GenBank/DDBJ databases">
        <authorList>
            <person name="Lanie J.A."/>
            <person name="Ng W.-L."/>
            <person name="Kazmierczak K.M."/>
            <person name="Andrzejewski T.M."/>
            <person name="Davidsen T.M."/>
            <person name="Wayne K.J."/>
            <person name="Tettelin H."/>
            <person name="Glass J.I."/>
            <person name="Rusch D."/>
            <person name="Podicherti R."/>
            <person name="Tsui H.-C.T."/>
            <person name="Winkler M.E."/>
        </authorList>
    </citation>
    <scope>NUCLEOTIDE SEQUENCE</scope>
</reference>
<dbReference type="InterPro" id="IPR029228">
    <property type="entry name" value="Alkyl_sulf_dimr"/>
</dbReference>
<dbReference type="InterPro" id="IPR001279">
    <property type="entry name" value="Metallo-B-lactamas"/>
</dbReference>
<dbReference type="GO" id="GO:0046983">
    <property type="term" value="F:protein dimerization activity"/>
    <property type="evidence" value="ECO:0007669"/>
    <property type="project" value="InterPro"/>
</dbReference>
<accession>A0A381QG22</accession>
<protein>
    <recommendedName>
        <fullName evidence="5">Metallo-beta-lactamase domain-containing protein</fullName>
    </recommendedName>
</protein>
<keyword evidence="3" id="KW-0862">Zinc</keyword>
<evidence type="ECO:0000256" key="2">
    <source>
        <dbReference type="ARBA" id="ARBA00022801"/>
    </source>
</evidence>
<evidence type="ECO:0000259" key="5">
    <source>
        <dbReference type="SMART" id="SM00849"/>
    </source>
</evidence>
<comment type="similarity">
    <text evidence="4">Belongs to the metallo-beta-lactamase superfamily. Type III sulfatase family.</text>
</comment>
<dbReference type="InterPro" id="IPR052195">
    <property type="entry name" value="Bact_Alkyl/Aryl-Sulfatase"/>
</dbReference>
<dbReference type="PANTHER" id="PTHR43223">
    <property type="entry name" value="ALKYL/ARYL-SULFATASE"/>
    <property type="match status" value="1"/>
</dbReference>
<evidence type="ECO:0000256" key="4">
    <source>
        <dbReference type="ARBA" id="ARBA00033751"/>
    </source>
</evidence>
<dbReference type="SUPFAM" id="SSF55718">
    <property type="entry name" value="SCP-like"/>
    <property type="match status" value="1"/>
</dbReference>
<dbReference type="CDD" id="cd07710">
    <property type="entry name" value="arylsulfatase_Sdsa1-like_MBL-fold"/>
    <property type="match status" value="1"/>
</dbReference>
<dbReference type="InterPro" id="IPR044097">
    <property type="entry name" value="Bds1/SdsA1_MBL-fold"/>
</dbReference>
<dbReference type="GO" id="GO:0018741">
    <property type="term" value="F:linear primary-alkylsulfatase activity"/>
    <property type="evidence" value="ECO:0007669"/>
    <property type="project" value="InterPro"/>
</dbReference>
<dbReference type="Pfam" id="PF00753">
    <property type="entry name" value="Lactamase_B"/>
    <property type="match status" value="1"/>
</dbReference>
<dbReference type="InterPro" id="IPR036527">
    <property type="entry name" value="SCP2_sterol-bd_dom_sf"/>
</dbReference>
<evidence type="ECO:0000313" key="6">
    <source>
        <dbReference type="EMBL" id="SUZ78282.1"/>
    </source>
</evidence>